<evidence type="ECO:0000256" key="4">
    <source>
        <dbReference type="ARBA" id="ARBA00022832"/>
    </source>
</evidence>
<dbReference type="PANTHER" id="PTHR31727:SF6">
    <property type="entry name" value="OLEOYL-ACYL CARRIER PROTEIN THIOESTERASE 1, CHLOROPLASTIC"/>
    <property type="match status" value="1"/>
</dbReference>
<dbReference type="InterPro" id="IPR045023">
    <property type="entry name" value="FATA/B"/>
</dbReference>
<dbReference type="OrthoDB" id="9801517at2"/>
<keyword evidence="2" id="KW-0444">Lipid biosynthesis</keyword>
<dbReference type="CDD" id="cd00586">
    <property type="entry name" value="4HBT"/>
    <property type="match status" value="1"/>
</dbReference>
<dbReference type="PATRIC" id="fig|348151.3.peg.1121"/>
<evidence type="ECO:0000256" key="3">
    <source>
        <dbReference type="ARBA" id="ARBA00022801"/>
    </source>
</evidence>
<keyword evidence="7" id="KW-0275">Fatty acid biosynthesis</keyword>
<keyword evidence="4" id="KW-0276">Fatty acid metabolism</keyword>
<evidence type="ECO:0000256" key="5">
    <source>
        <dbReference type="ARBA" id="ARBA00022946"/>
    </source>
</evidence>
<sequence>MTENRRFEEPHEVHYYETDVSGKITLAMMINLLVRVSYDQADALGVGTDYMLANNQGWVITQYEINITRMPAEHEHVRMVTEATSNNRYFAFRQFWLYDEHDEELAQVQSICVVMDQTTRKMVSIPDSSIAPYASDVVNRIPRLKRPGRITDTDNVTSKDYQVRYFDLDSNHHVNNAHYFDWLMDALDAEFLNQHTLQHVAIRFENEVQYGHVVTSTVTEPVTTADGLVTTKHKISAGTDQYAEAELTWRVS</sequence>
<comment type="caution">
    <text evidence="11">The sequence shown here is derived from an EMBL/GenBank/DDBJ whole genome shotgun (WGS) entry which is preliminary data.</text>
</comment>
<dbReference type="InterPro" id="IPR029069">
    <property type="entry name" value="HotDog_dom_sf"/>
</dbReference>
<dbReference type="InterPro" id="IPR049427">
    <property type="entry name" value="Acyl-ACP_TE_C"/>
</dbReference>
<dbReference type="InterPro" id="IPR002864">
    <property type="entry name" value="Acyl-ACP_thioesterase_NHD"/>
</dbReference>
<keyword evidence="5" id="KW-0809">Transit peptide</keyword>
<dbReference type="Pfam" id="PF01643">
    <property type="entry name" value="Acyl-ACP_TE"/>
    <property type="match status" value="1"/>
</dbReference>
<feature type="domain" description="Acyl-ACP thioesterase-like C-terminal" evidence="9">
    <location>
        <begin position="152"/>
        <end position="250"/>
    </location>
</feature>
<dbReference type="RefSeq" id="WP_057809143.1">
    <property type="nucleotide sequence ID" value="NZ_BJUD01000028.1"/>
</dbReference>
<dbReference type="PANTHER" id="PTHR31727">
    <property type="entry name" value="OLEOYL-ACYL CARRIER PROTEIN THIOESTERASE 1, CHLOROPLASTIC"/>
    <property type="match status" value="1"/>
</dbReference>
<comment type="similarity">
    <text evidence="1">Belongs to the acyl-ACP thioesterase family.</text>
</comment>
<name>A0A0R2L485_9LACO</name>
<keyword evidence="6" id="KW-0443">Lipid metabolism</keyword>
<dbReference type="EMBL" id="BJUD01000028">
    <property type="protein sequence ID" value="GEK29017.1"/>
    <property type="molecule type" value="Genomic_DNA"/>
</dbReference>
<evidence type="ECO:0000313" key="12">
    <source>
        <dbReference type="Proteomes" id="UP000051139"/>
    </source>
</evidence>
<organism evidence="11 12">
    <name type="scientific">Furfurilactobacillus siliginis</name>
    <dbReference type="NCBI Taxonomy" id="348151"/>
    <lineage>
        <taxon>Bacteria</taxon>
        <taxon>Bacillati</taxon>
        <taxon>Bacillota</taxon>
        <taxon>Bacilli</taxon>
        <taxon>Lactobacillales</taxon>
        <taxon>Lactobacillaceae</taxon>
        <taxon>Furfurilactobacillus</taxon>
    </lineage>
</organism>
<dbReference type="GO" id="GO:0000036">
    <property type="term" value="F:acyl carrier activity"/>
    <property type="evidence" value="ECO:0007669"/>
    <property type="project" value="TreeGrafter"/>
</dbReference>
<evidence type="ECO:0000313" key="11">
    <source>
        <dbReference type="EMBL" id="KRN96575.1"/>
    </source>
</evidence>
<dbReference type="Proteomes" id="UP000321429">
    <property type="component" value="Unassembled WGS sequence"/>
</dbReference>
<reference evidence="10 13" key="2">
    <citation type="submission" date="2019-07" db="EMBL/GenBank/DDBJ databases">
        <title>Whole genome shotgun sequence of Lactobacillus siliginis NBRC 101315.</title>
        <authorList>
            <person name="Hosoyama A."/>
            <person name="Uohara A."/>
            <person name="Ohji S."/>
            <person name="Ichikawa N."/>
        </authorList>
    </citation>
    <scope>NUCLEOTIDE SEQUENCE [LARGE SCALE GENOMIC DNA]</scope>
    <source>
        <strain evidence="10 13">NBRC 101315</strain>
    </source>
</reference>
<evidence type="ECO:0000256" key="2">
    <source>
        <dbReference type="ARBA" id="ARBA00022516"/>
    </source>
</evidence>
<keyword evidence="3" id="KW-0378">Hydrolase</keyword>
<evidence type="ECO:0000256" key="6">
    <source>
        <dbReference type="ARBA" id="ARBA00023098"/>
    </source>
</evidence>
<evidence type="ECO:0000313" key="13">
    <source>
        <dbReference type="Proteomes" id="UP000321429"/>
    </source>
</evidence>
<dbReference type="Pfam" id="PF20791">
    <property type="entry name" value="Acyl-ACP_TE_C"/>
    <property type="match status" value="1"/>
</dbReference>
<evidence type="ECO:0000256" key="1">
    <source>
        <dbReference type="ARBA" id="ARBA00006500"/>
    </source>
</evidence>
<reference evidence="11 12" key="1">
    <citation type="journal article" date="2015" name="Genome Announc.">
        <title>Expanding the biotechnology potential of lactobacilli through comparative genomics of 213 strains and associated genera.</title>
        <authorList>
            <person name="Sun Z."/>
            <person name="Harris H.M."/>
            <person name="McCann A."/>
            <person name="Guo C."/>
            <person name="Argimon S."/>
            <person name="Zhang W."/>
            <person name="Yang X."/>
            <person name="Jeffery I.B."/>
            <person name="Cooney J.C."/>
            <person name="Kagawa T.F."/>
            <person name="Liu W."/>
            <person name="Song Y."/>
            <person name="Salvetti E."/>
            <person name="Wrobel A."/>
            <person name="Rasinkangas P."/>
            <person name="Parkhill J."/>
            <person name="Rea M.C."/>
            <person name="O'Sullivan O."/>
            <person name="Ritari J."/>
            <person name="Douillard F.P."/>
            <person name="Paul Ross R."/>
            <person name="Yang R."/>
            <person name="Briner A.E."/>
            <person name="Felis G.E."/>
            <person name="de Vos W.M."/>
            <person name="Barrangou R."/>
            <person name="Klaenhammer T.R."/>
            <person name="Caufield P.W."/>
            <person name="Cui Y."/>
            <person name="Zhang H."/>
            <person name="O'Toole P.W."/>
        </authorList>
    </citation>
    <scope>NUCLEOTIDE SEQUENCE [LARGE SCALE GENOMIC DNA]</scope>
    <source>
        <strain evidence="11 12">DSM 22696</strain>
    </source>
</reference>
<accession>A0A0R2L485</accession>
<evidence type="ECO:0000259" key="8">
    <source>
        <dbReference type="Pfam" id="PF01643"/>
    </source>
</evidence>
<dbReference type="Gene3D" id="3.10.129.10">
    <property type="entry name" value="Hotdog Thioesterase"/>
    <property type="match status" value="1"/>
</dbReference>
<dbReference type="Proteomes" id="UP000051139">
    <property type="component" value="Unassembled WGS sequence"/>
</dbReference>
<dbReference type="EMBL" id="JQCB01000003">
    <property type="protein sequence ID" value="KRN96575.1"/>
    <property type="molecule type" value="Genomic_DNA"/>
</dbReference>
<evidence type="ECO:0000256" key="7">
    <source>
        <dbReference type="ARBA" id="ARBA00023160"/>
    </source>
</evidence>
<dbReference type="AlphaFoldDB" id="A0A0R2L485"/>
<dbReference type="SUPFAM" id="SSF54637">
    <property type="entry name" value="Thioesterase/thiol ester dehydrase-isomerase"/>
    <property type="match status" value="2"/>
</dbReference>
<proteinExistence type="inferred from homology"/>
<dbReference type="STRING" id="348151.IV55_GL001092"/>
<keyword evidence="12" id="KW-1185">Reference proteome</keyword>
<gene>
    <name evidence="11" type="ORF">IV55_GL001092</name>
    <name evidence="10" type="ORF">LSI01_13280</name>
</gene>
<protein>
    <submittedName>
        <fullName evidence="11">Acyl-ACP thioesterase</fullName>
    </submittedName>
</protein>
<evidence type="ECO:0000259" key="9">
    <source>
        <dbReference type="Pfam" id="PF20791"/>
    </source>
</evidence>
<feature type="domain" description="Acyl-ACP thioesterase N-terminal hotdog" evidence="8">
    <location>
        <begin position="6"/>
        <end position="133"/>
    </location>
</feature>
<evidence type="ECO:0000313" key="10">
    <source>
        <dbReference type="EMBL" id="GEK29017.1"/>
    </source>
</evidence>
<dbReference type="GO" id="GO:0016297">
    <property type="term" value="F:fatty acyl-[ACP] hydrolase activity"/>
    <property type="evidence" value="ECO:0007669"/>
    <property type="project" value="InterPro"/>
</dbReference>